<sequence length="329" mass="36782">MKTLFPEIEPYDQGMLDVGDAHSIRWTQSGNPNGVPVVVLHGGPGSGSSAGTRRFFDPEHFRIIQFDQRGCGGSLPHASEPEADLSANTTWHLVGDIEQLRLFLGIECWLVYGNSWGCTLALVYAQAHPERVAALIVVGITMTRQSEIDWLYSGLARFFPEEWDRFRAAVPENDRSGDLVAAYRRLLSNPDPAIHLKAAKDWHDWESASILVDPRAALPSRWSDPRYVAARARIITHYFHHRGWLDENQVLRDIQRLAGIPCTMIQGRLDLDAPVVTAWELSRAWPAARLVIVPNSAHSPGTLEMSAVIVEATNEFRTIAAGKKNQKFF</sequence>
<dbReference type="PANTHER" id="PTHR43722:SF1">
    <property type="entry name" value="PROLINE IMINOPEPTIDASE"/>
    <property type="match status" value="1"/>
</dbReference>
<dbReference type="Pfam" id="PF00561">
    <property type="entry name" value="Abhydrolase_1"/>
    <property type="match status" value="1"/>
</dbReference>
<dbReference type="PRINTS" id="PR00793">
    <property type="entry name" value="PROAMNOPTASE"/>
</dbReference>
<dbReference type="InterPro" id="IPR000073">
    <property type="entry name" value="AB_hydrolase_1"/>
</dbReference>
<dbReference type="Gene3D" id="3.40.50.1820">
    <property type="entry name" value="alpha/beta hydrolase"/>
    <property type="match status" value="1"/>
</dbReference>
<evidence type="ECO:0000256" key="9">
    <source>
        <dbReference type="ARBA" id="ARBA00022801"/>
    </source>
</evidence>
<evidence type="ECO:0000256" key="4">
    <source>
        <dbReference type="ARBA" id="ARBA00012568"/>
    </source>
</evidence>
<dbReference type="NCBIfam" id="TIGR01249">
    <property type="entry name" value="pro_imino_pep_1"/>
    <property type="match status" value="1"/>
</dbReference>
<dbReference type="PANTHER" id="PTHR43722">
    <property type="entry name" value="PROLINE IMINOPEPTIDASE"/>
    <property type="match status" value="1"/>
</dbReference>
<dbReference type="RefSeq" id="WP_285871475.1">
    <property type="nucleotide sequence ID" value="NZ_JARFYM010000026.1"/>
</dbReference>
<keyword evidence="15" id="KW-1185">Reference proteome</keyword>
<comment type="similarity">
    <text evidence="3 11 12">Belongs to the peptidase S33 family.</text>
</comment>
<evidence type="ECO:0000256" key="6">
    <source>
        <dbReference type="ARBA" id="ARBA00022438"/>
    </source>
</evidence>
<evidence type="ECO:0000256" key="1">
    <source>
        <dbReference type="ARBA" id="ARBA00001585"/>
    </source>
</evidence>
<gene>
    <name evidence="14" type="primary">pip</name>
    <name evidence="14" type="ORF">PY649_24800</name>
</gene>
<evidence type="ECO:0000256" key="12">
    <source>
        <dbReference type="RuleBase" id="RU003421"/>
    </source>
</evidence>
<keyword evidence="8 11" id="KW-0645">Protease</keyword>
<keyword evidence="6 11" id="KW-0031">Aminopeptidase</keyword>
<dbReference type="InterPro" id="IPR002410">
    <property type="entry name" value="Peptidase_S33"/>
</dbReference>
<name>A0ABT7K3Y2_9HYPH</name>
<keyword evidence="7 11" id="KW-0963">Cytoplasm</keyword>
<dbReference type="SUPFAM" id="SSF53474">
    <property type="entry name" value="alpha/beta-Hydrolases"/>
    <property type="match status" value="1"/>
</dbReference>
<comment type="catalytic activity">
    <reaction evidence="1 11 12">
        <text>Release of N-terminal proline from a peptide.</text>
        <dbReference type="EC" id="3.4.11.5"/>
    </reaction>
</comment>
<dbReference type="GO" id="GO:0004177">
    <property type="term" value="F:aminopeptidase activity"/>
    <property type="evidence" value="ECO:0007669"/>
    <property type="project" value="UniProtKB-KW"/>
</dbReference>
<accession>A0ABT7K3Y2</accession>
<comment type="caution">
    <text evidence="14">The sequence shown here is derived from an EMBL/GenBank/DDBJ whole genome shotgun (WGS) entry which is preliminary data.</text>
</comment>
<evidence type="ECO:0000313" key="14">
    <source>
        <dbReference type="EMBL" id="MDL2402128.1"/>
    </source>
</evidence>
<evidence type="ECO:0000259" key="13">
    <source>
        <dbReference type="Pfam" id="PF00561"/>
    </source>
</evidence>
<evidence type="ECO:0000256" key="7">
    <source>
        <dbReference type="ARBA" id="ARBA00022490"/>
    </source>
</evidence>
<proteinExistence type="inferred from homology"/>
<evidence type="ECO:0000256" key="3">
    <source>
        <dbReference type="ARBA" id="ARBA00010088"/>
    </source>
</evidence>
<dbReference type="EMBL" id="JARFYM010000026">
    <property type="protein sequence ID" value="MDL2402128.1"/>
    <property type="molecule type" value="Genomic_DNA"/>
</dbReference>
<dbReference type="PRINTS" id="PR00111">
    <property type="entry name" value="ABHYDROLASE"/>
</dbReference>
<protein>
    <recommendedName>
        <fullName evidence="5 11">Proline iminopeptidase</fullName>
        <shortName evidence="11">PIP</shortName>
        <ecNumber evidence="4 11">3.4.11.5</ecNumber>
    </recommendedName>
    <alternativeName>
        <fullName evidence="10 11">Prolyl aminopeptidase</fullName>
    </alternativeName>
</protein>
<evidence type="ECO:0000313" key="15">
    <source>
        <dbReference type="Proteomes" id="UP001172645"/>
    </source>
</evidence>
<reference evidence="14" key="1">
    <citation type="submission" date="2023-06" db="EMBL/GenBank/DDBJ databases">
        <title>Phylogenetic Diversity of Rhizobium strains.</title>
        <authorList>
            <person name="Moura F.T."/>
            <person name="Helene L.C.F."/>
            <person name="Hungria M."/>
        </authorList>
    </citation>
    <scope>NUCLEOTIDE SEQUENCE</scope>
    <source>
        <strain evidence="14">CCGE526</strain>
    </source>
</reference>
<dbReference type="EC" id="3.4.11.5" evidence="4 11"/>
<evidence type="ECO:0000256" key="5">
    <source>
        <dbReference type="ARBA" id="ARBA00021843"/>
    </source>
</evidence>
<keyword evidence="9 11" id="KW-0378">Hydrolase</keyword>
<evidence type="ECO:0000256" key="8">
    <source>
        <dbReference type="ARBA" id="ARBA00022670"/>
    </source>
</evidence>
<evidence type="ECO:0000256" key="11">
    <source>
        <dbReference type="PIRNR" id="PIRNR006431"/>
    </source>
</evidence>
<dbReference type="PIRSF" id="PIRSF006431">
    <property type="entry name" value="Pept_S33"/>
    <property type="match status" value="1"/>
</dbReference>
<comment type="subcellular location">
    <subcellularLocation>
        <location evidence="2 11">Cytoplasm</location>
    </subcellularLocation>
</comment>
<organism evidence="14 15">
    <name type="scientific">Rhizobium mayense</name>
    <dbReference type="NCBI Taxonomy" id="1312184"/>
    <lineage>
        <taxon>Bacteria</taxon>
        <taxon>Pseudomonadati</taxon>
        <taxon>Pseudomonadota</taxon>
        <taxon>Alphaproteobacteria</taxon>
        <taxon>Hyphomicrobiales</taxon>
        <taxon>Rhizobiaceae</taxon>
        <taxon>Rhizobium/Agrobacterium group</taxon>
        <taxon>Rhizobium</taxon>
    </lineage>
</organism>
<evidence type="ECO:0000256" key="10">
    <source>
        <dbReference type="ARBA" id="ARBA00029605"/>
    </source>
</evidence>
<evidence type="ECO:0000256" key="2">
    <source>
        <dbReference type="ARBA" id="ARBA00004496"/>
    </source>
</evidence>
<dbReference type="InterPro" id="IPR005944">
    <property type="entry name" value="Pro_iminopeptidase"/>
</dbReference>
<dbReference type="InterPro" id="IPR029058">
    <property type="entry name" value="AB_hydrolase_fold"/>
</dbReference>
<dbReference type="Proteomes" id="UP001172645">
    <property type="component" value="Unassembled WGS sequence"/>
</dbReference>
<feature type="domain" description="AB hydrolase-1" evidence="13">
    <location>
        <begin position="36"/>
        <end position="299"/>
    </location>
</feature>